<dbReference type="FunFam" id="3.30.160.60:FF:000926">
    <property type="entry name" value="Kruppel like factor 13"/>
    <property type="match status" value="1"/>
</dbReference>
<evidence type="ECO:0000256" key="8">
    <source>
        <dbReference type="SAM" id="MobiDB-lite"/>
    </source>
</evidence>
<dbReference type="OrthoDB" id="4748970at2759"/>
<keyword evidence="6" id="KW-0539">Nucleus</keyword>
<evidence type="ECO:0000256" key="1">
    <source>
        <dbReference type="ARBA" id="ARBA00004123"/>
    </source>
</evidence>
<dbReference type="GO" id="GO:0000981">
    <property type="term" value="F:DNA-binding transcription factor activity, RNA polymerase II-specific"/>
    <property type="evidence" value="ECO:0007669"/>
    <property type="project" value="TreeGrafter"/>
</dbReference>
<comment type="subcellular location">
    <subcellularLocation>
        <location evidence="1">Nucleus</location>
    </subcellularLocation>
</comment>
<reference evidence="10" key="2">
    <citation type="submission" date="2025-08" db="UniProtKB">
        <authorList>
            <consortium name="Ensembl"/>
        </authorList>
    </citation>
    <scope>IDENTIFICATION</scope>
</reference>
<dbReference type="PROSITE" id="PS50157">
    <property type="entry name" value="ZINC_FINGER_C2H2_2"/>
    <property type="match status" value="3"/>
</dbReference>
<dbReference type="AlphaFoldDB" id="A0A8C4SMP1"/>
<dbReference type="GO" id="GO:0008270">
    <property type="term" value="F:zinc ion binding"/>
    <property type="evidence" value="ECO:0007669"/>
    <property type="project" value="UniProtKB-KW"/>
</dbReference>
<keyword evidence="2" id="KW-0479">Metal-binding</keyword>
<dbReference type="SUPFAM" id="SSF57667">
    <property type="entry name" value="beta-beta-alpha zinc fingers"/>
    <property type="match status" value="2"/>
</dbReference>
<keyword evidence="3" id="KW-0677">Repeat</keyword>
<keyword evidence="5" id="KW-0862">Zinc</keyword>
<evidence type="ECO:0000256" key="6">
    <source>
        <dbReference type="ARBA" id="ARBA00023242"/>
    </source>
</evidence>
<evidence type="ECO:0000256" key="2">
    <source>
        <dbReference type="ARBA" id="ARBA00022723"/>
    </source>
</evidence>
<evidence type="ECO:0000256" key="3">
    <source>
        <dbReference type="ARBA" id="ARBA00022737"/>
    </source>
</evidence>
<dbReference type="SMART" id="SM00355">
    <property type="entry name" value="ZnF_C2H2"/>
    <property type="match status" value="3"/>
</dbReference>
<name>A0A8C4SMP1_ERPCA</name>
<dbReference type="FunFam" id="3.30.160.60:FF:000018">
    <property type="entry name" value="Krueppel-like factor 15"/>
    <property type="match status" value="1"/>
</dbReference>
<dbReference type="Ensembl" id="ENSECRT00000019389.1">
    <property type="protein sequence ID" value="ENSECRP00000018998.1"/>
    <property type="gene ID" value="ENSECRG00000012708.1"/>
</dbReference>
<reference evidence="10" key="3">
    <citation type="submission" date="2025-09" db="UniProtKB">
        <authorList>
            <consortium name="Ensembl"/>
        </authorList>
    </citation>
    <scope>IDENTIFICATION</scope>
</reference>
<proteinExistence type="predicted"/>
<evidence type="ECO:0000256" key="7">
    <source>
        <dbReference type="PROSITE-ProRule" id="PRU00042"/>
    </source>
</evidence>
<keyword evidence="4 7" id="KW-0863">Zinc-finger</keyword>
<accession>A0A8C4SMP1</accession>
<dbReference type="GO" id="GO:0005634">
    <property type="term" value="C:nucleus"/>
    <property type="evidence" value="ECO:0007669"/>
    <property type="project" value="UniProtKB-SubCell"/>
</dbReference>
<organism evidence="10 11">
    <name type="scientific">Erpetoichthys calabaricus</name>
    <name type="common">Rope fish</name>
    <name type="synonym">Calamoichthys calabaricus</name>
    <dbReference type="NCBI Taxonomy" id="27687"/>
    <lineage>
        <taxon>Eukaryota</taxon>
        <taxon>Metazoa</taxon>
        <taxon>Chordata</taxon>
        <taxon>Craniata</taxon>
        <taxon>Vertebrata</taxon>
        <taxon>Euteleostomi</taxon>
        <taxon>Actinopterygii</taxon>
        <taxon>Polypteriformes</taxon>
        <taxon>Polypteridae</taxon>
        <taxon>Erpetoichthys</taxon>
    </lineage>
</organism>
<protein>
    <submittedName>
        <fullName evidence="10">KLF transcription factor 10</fullName>
    </submittedName>
</protein>
<evidence type="ECO:0000313" key="11">
    <source>
        <dbReference type="Proteomes" id="UP000694620"/>
    </source>
</evidence>
<dbReference type="FunFam" id="3.30.160.60:FF:000125">
    <property type="entry name" value="Putative zinc finger protein 143"/>
    <property type="match status" value="1"/>
</dbReference>
<dbReference type="Gene3D" id="3.30.160.60">
    <property type="entry name" value="Classic Zinc Finger"/>
    <property type="match status" value="3"/>
</dbReference>
<gene>
    <name evidence="10" type="primary">KLF10</name>
</gene>
<feature type="compositionally biased region" description="Polar residues" evidence="8">
    <location>
        <begin position="171"/>
        <end position="186"/>
    </location>
</feature>
<feature type="domain" description="C2H2-type" evidence="9">
    <location>
        <begin position="395"/>
        <end position="424"/>
    </location>
</feature>
<evidence type="ECO:0000256" key="4">
    <source>
        <dbReference type="ARBA" id="ARBA00022771"/>
    </source>
</evidence>
<dbReference type="PANTHER" id="PTHR23235">
    <property type="entry name" value="KRUEPPEL-LIKE TRANSCRIPTION FACTOR"/>
    <property type="match status" value="1"/>
</dbReference>
<keyword evidence="11" id="KW-1185">Reference proteome</keyword>
<dbReference type="InterPro" id="IPR036236">
    <property type="entry name" value="Znf_C2H2_sf"/>
</dbReference>
<feature type="domain" description="C2H2-type" evidence="9">
    <location>
        <begin position="365"/>
        <end position="394"/>
    </location>
</feature>
<dbReference type="PROSITE" id="PS00028">
    <property type="entry name" value="ZINC_FINGER_C2H2_1"/>
    <property type="match status" value="3"/>
</dbReference>
<dbReference type="Proteomes" id="UP000694620">
    <property type="component" value="Chromosome 13"/>
</dbReference>
<dbReference type="PANTHER" id="PTHR23235:SF64">
    <property type="entry name" value="KRUEPPEL-LIKE FACTOR 10"/>
    <property type="match status" value="1"/>
</dbReference>
<feature type="region of interest" description="Disordered" evidence="8">
    <location>
        <begin position="162"/>
        <end position="190"/>
    </location>
</feature>
<dbReference type="GeneTree" id="ENSGT00940000159405"/>
<dbReference type="InterPro" id="IPR013087">
    <property type="entry name" value="Znf_C2H2_type"/>
</dbReference>
<dbReference type="CDD" id="cd21572">
    <property type="entry name" value="KLF10_N"/>
    <property type="match status" value="1"/>
</dbReference>
<dbReference type="GO" id="GO:0000978">
    <property type="term" value="F:RNA polymerase II cis-regulatory region sequence-specific DNA binding"/>
    <property type="evidence" value="ECO:0007669"/>
    <property type="project" value="TreeGrafter"/>
</dbReference>
<sequence>MLNYNLSPFYQLSDKEAMDAFNSKLLNVVAEQGAIEAVEALMSMRSLCKMGSKQLTEFRPLTPSSDGPEEADDPLMSGPVDFSISSFCLTPPYSPENFEMSTTTAMQTFSTRPASDFGKAMEMNISQKQRQSGESVQKHQSFQAISVIRHTSDAQPCTCHSCPMGKRESPTDISLTSKIPVKNNNSDSEKNKRICTEVNQIFAASTSVPVVTPGVSNSETNELVYAEVSQSSEAPTSAPVLTPVVTNSQQNPVIVPSSTLSPAGVLPVPVICQLVPIPPATNRFVTTVIPNNPAGQQPLCQPMVLMGTQVPKGSVMLVVPQSGVTKRITATPNGTKLSPIAPAPGFTVPVQKTALHSELSRTRSHVCSHAGCGKTYFKSSHLKAHMRTHTGEKPFSCSWKGCERRFARSDELSRHRRTHTGEKKFVCPLCDRRFMRSDHLTKHARRHISARKLPSWQMEVSRLSDITAMQQ</sequence>
<reference evidence="10" key="1">
    <citation type="submission" date="2021-06" db="EMBL/GenBank/DDBJ databases">
        <authorList>
            <consortium name="Wellcome Sanger Institute Data Sharing"/>
        </authorList>
    </citation>
    <scope>NUCLEOTIDE SEQUENCE [LARGE SCALE GENOMIC DNA]</scope>
</reference>
<feature type="domain" description="C2H2-type" evidence="9">
    <location>
        <begin position="425"/>
        <end position="452"/>
    </location>
</feature>
<dbReference type="Pfam" id="PF00096">
    <property type="entry name" value="zf-C2H2"/>
    <property type="match status" value="3"/>
</dbReference>
<evidence type="ECO:0000259" key="9">
    <source>
        <dbReference type="PROSITE" id="PS50157"/>
    </source>
</evidence>
<evidence type="ECO:0000313" key="10">
    <source>
        <dbReference type="Ensembl" id="ENSECRP00000018998.1"/>
    </source>
</evidence>
<evidence type="ECO:0000256" key="5">
    <source>
        <dbReference type="ARBA" id="ARBA00022833"/>
    </source>
</evidence>